<proteinExistence type="predicted"/>
<name>A0ABY8L906_9RHOB</name>
<accession>A0ABY8L906</accession>
<dbReference type="RefSeq" id="WP_279964457.1">
    <property type="nucleotide sequence ID" value="NZ_CP122537.1"/>
</dbReference>
<gene>
    <name evidence="2" type="ORF">P8627_12470</name>
</gene>
<dbReference type="Proteomes" id="UP001243420">
    <property type="component" value="Chromosome"/>
</dbReference>
<organism evidence="2 3">
    <name type="scientific">Jannaschia ovalis</name>
    <dbReference type="NCBI Taxonomy" id="3038773"/>
    <lineage>
        <taxon>Bacteria</taxon>
        <taxon>Pseudomonadati</taxon>
        <taxon>Pseudomonadota</taxon>
        <taxon>Alphaproteobacteria</taxon>
        <taxon>Rhodobacterales</taxon>
        <taxon>Roseobacteraceae</taxon>
        <taxon>Jannaschia</taxon>
    </lineage>
</organism>
<evidence type="ECO:0000313" key="2">
    <source>
        <dbReference type="EMBL" id="WGH77842.1"/>
    </source>
</evidence>
<protein>
    <submittedName>
        <fullName evidence="2">Uncharacterized protein</fullName>
    </submittedName>
</protein>
<keyword evidence="3" id="KW-1185">Reference proteome</keyword>
<sequence>MLAPITTTAFPAPNPESEDADPQEDTGASESRPEAESPSEPTPGPTVEEGVTATPAADTPGRTVPVTPEPAAAGSEAQDALTLDLARRIAVETREDILDAIRIDAVEVADARTRQAETALEILRDAGEPEAAQLDTTL</sequence>
<feature type="region of interest" description="Disordered" evidence="1">
    <location>
        <begin position="1"/>
        <end position="78"/>
    </location>
</feature>
<reference evidence="2 3" key="1">
    <citation type="submission" date="2023-04" db="EMBL/GenBank/DDBJ databases">
        <title>Jannaschia ovalis sp. nov., a marine bacterium isolated from sea tidal flat.</title>
        <authorList>
            <person name="Kwon D.Y."/>
            <person name="Kim J.-J."/>
        </authorList>
    </citation>
    <scope>NUCLEOTIDE SEQUENCE [LARGE SCALE GENOMIC DNA]</scope>
    <source>
        <strain evidence="2 3">GRR-S6-38</strain>
    </source>
</reference>
<dbReference type="EMBL" id="CP122537">
    <property type="protein sequence ID" value="WGH77842.1"/>
    <property type="molecule type" value="Genomic_DNA"/>
</dbReference>
<evidence type="ECO:0000256" key="1">
    <source>
        <dbReference type="SAM" id="MobiDB-lite"/>
    </source>
</evidence>
<evidence type="ECO:0000313" key="3">
    <source>
        <dbReference type="Proteomes" id="UP001243420"/>
    </source>
</evidence>